<dbReference type="RefSeq" id="WP_158277063.1">
    <property type="nucleotide sequence ID" value="NZ_CATNYS010000001.1"/>
</dbReference>
<comment type="caution">
    <text evidence="1">The sequence shown here is derived from an EMBL/GenBank/DDBJ whole genome shotgun (WGS) entry which is preliminary data.</text>
</comment>
<reference evidence="1" key="1">
    <citation type="submission" date="2023-04" db="EMBL/GenBank/DDBJ databases">
        <title>Epidemiological investigation of Clostridium perfringens isolated from cattle.</title>
        <authorList>
            <person name="Tian R."/>
        </authorList>
    </citation>
    <scope>NUCLEOTIDE SEQUENCE</scope>
    <source>
        <strain evidence="1">ZWCP172</strain>
    </source>
</reference>
<dbReference type="Proteomes" id="UP001222958">
    <property type="component" value="Unassembled WGS sequence"/>
</dbReference>
<proteinExistence type="predicted"/>
<dbReference type="EMBL" id="JARVUX010000001">
    <property type="protein sequence ID" value="MDH2334594.1"/>
    <property type="molecule type" value="Genomic_DNA"/>
</dbReference>
<name>A0AAN3R1C9_CLOPF</name>
<accession>A0AAN3R1C9</accession>
<gene>
    <name evidence="1" type="ORF">QDQ28_00170</name>
</gene>
<sequence length="54" mass="6267">MNKEQKVLNKVITNSIEKYFNGMDAKEAIRDSVSELTEKEKVLLERVNKDVLEV</sequence>
<evidence type="ECO:0000313" key="2">
    <source>
        <dbReference type="Proteomes" id="UP001222958"/>
    </source>
</evidence>
<protein>
    <submittedName>
        <fullName evidence="1">Uncharacterized protein</fullName>
    </submittedName>
</protein>
<organism evidence="1 2">
    <name type="scientific">Clostridium perfringens</name>
    <dbReference type="NCBI Taxonomy" id="1502"/>
    <lineage>
        <taxon>Bacteria</taxon>
        <taxon>Bacillati</taxon>
        <taxon>Bacillota</taxon>
        <taxon>Clostridia</taxon>
        <taxon>Eubacteriales</taxon>
        <taxon>Clostridiaceae</taxon>
        <taxon>Clostridium</taxon>
    </lineage>
</organism>
<evidence type="ECO:0000313" key="1">
    <source>
        <dbReference type="EMBL" id="MDH2334594.1"/>
    </source>
</evidence>
<dbReference type="AlphaFoldDB" id="A0AAN3R1C9"/>